<reference evidence="4 5" key="1">
    <citation type="submission" date="2019-08" db="EMBL/GenBank/DDBJ databases">
        <authorList>
            <person name="Wang G."/>
            <person name="Xu Z."/>
        </authorList>
    </citation>
    <scope>NUCLEOTIDE SEQUENCE [LARGE SCALE GENOMIC DNA]</scope>
    <source>
        <strain evidence="4 5">ZX</strain>
    </source>
</reference>
<evidence type="ECO:0000259" key="3">
    <source>
        <dbReference type="Pfam" id="PF19278"/>
    </source>
</evidence>
<feature type="domain" description="Hydantoinase A/oxoprolinase" evidence="1">
    <location>
        <begin position="205"/>
        <end position="491"/>
    </location>
</feature>
<dbReference type="Pfam" id="PF01968">
    <property type="entry name" value="Hydantoinase_A"/>
    <property type="match status" value="1"/>
</dbReference>
<name>A0A5D9CE18_9SPHN</name>
<feature type="domain" description="Hydantoinase/oxoprolinase N-terminal" evidence="2">
    <location>
        <begin position="4"/>
        <end position="184"/>
    </location>
</feature>
<dbReference type="RefSeq" id="WP_149520880.1">
    <property type="nucleotide sequence ID" value="NZ_VTOU01000001.1"/>
</dbReference>
<keyword evidence="5" id="KW-1185">Reference proteome</keyword>
<dbReference type="SUPFAM" id="SSF53067">
    <property type="entry name" value="Actin-like ATPase domain"/>
    <property type="match status" value="1"/>
</dbReference>
<dbReference type="GO" id="GO:0005829">
    <property type="term" value="C:cytosol"/>
    <property type="evidence" value="ECO:0007669"/>
    <property type="project" value="TreeGrafter"/>
</dbReference>
<dbReference type="InterPro" id="IPR043129">
    <property type="entry name" value="ATPase_NBD"/>
</dbReference>
<evidence type="ECO:0000259" key="2">
    <source>
        <dbReference type="Pfam" id="PF05378"/>
    </source>
</evidence>
<dbReference type="GO" id="GO:0017168">
    <property type="term" value="F:5-oxoprolinase (ATP-hydrolyzing) activity"/>
    <property type="evidence" value="ECO:0007669"/>
    <property type="project" value="TreeGrafter"/>
</dbReference>
<dbReference type="InterPro" id="IPR002821">
    <property type="entry name" value="Hydantoinase_A"/>
</dbReference>
<dbReference type="AlphaFoldDB" id="A0A5D9CE18"/>
<feature type="domain" description="Acetophenone carboxylase-like C-terminal" evidence="3">
    <location>
        <begin position="505"/>
        <end position="672"/>
    </location>
</feature>
<dbReference type="InterPro" id="IPR008040">
    <property type="entry name" value="Hydant_A_N"/>
</dbReference>
<organism evidence="4 5">
    <name type="scientific">Sphingomonas montanisoli</name>
    <dbReference type="NCBI Taxonomy" id="2606412"/>
    <lineage>
        <taxon>Bacteria</taxon>
        <taxon>Pseudomonadati</taxon>
        <taxon>Pseudomonadota</taxon>
        <taxon>Alphaproteobacteria</taxon>
        <taxon>Sphingomonadales</taxon>
        <taxon>Sphingomonadaceae</taxon>
        <taxon>Sphingomonas</taxon>
    </lineage>
</organism>
<dbReference type="InterPro" id="IPR045079">
    <property type="entry name" value="Oxoprolinase-like"/>
</dbReference>
<dbReference type="PANTHER" id="PTHR11365:SF23">
    <property type="entry name" value="HYPOTHETICAL 5-OXOPROLINASE (EUROFUNG)-RELATED"/>
    <property type="match status" value="1"/>
</dbReference>
<protein>
    <submittedName>
        <fullName evidence="4">Hydantoinase/oxoprolinase family protein</fullName>
    </submittedName>
</protein>
<evidence type="ECO:0000259" key="1">
    <source>
        <dbReference type="Pfam" id="PF01968"/>
    </source>
</evidence>
<evidence type="ECO:0000313" key="5">
    <source>
        <dbReference type="Proteomes" id="UP000322077"/>
    </source>
</evidence>
<proteinExistence type="predicted"/>
<dbReference type="PANTHER" id="PTHR11365">
    <property type="entry name" value="5-OXOPROLINASE RELATED"/>
    <property type="match status" value="1"/>
</dbReference>
<dbReference type="Proteomes" id="UP000322077">
    <property type="component" value="Unassembled WGS sequence"/>
</dbReference>
<gene>
    <name evidence="4" type="ORF">FYJ91_03545</name>
</gene>
<evidence type="ECO:0000313" key="4">
    <source>
        <dbReference type="EMBL" id="TZG29220.1"/>
    </source>
</evidence>
<accession>A0A5D9CE18</accession>
<dbReference type="Pfam" id="PF19278">
    <property type="entry name" value="Hydant_A_C"/>
    <property type="match status" value="1"/>
</dbReference>
<dbReference type="InterPro" id="IPR049517">
    <property type="entry name" value="ACX-like_C"/>
</dbReference>
<comment type="caution">
    <text evidence="4">The sequence shown here is derived from an EMBL/GenBank/DDBJ whole genome shotgun (WGS) entry which is preliminary data.</text>
</comment>
<dbReference type="EMBL" id="VTOU01000001">
    <property type="protein sequence ID" value="TZG29220.1"/>
    <property type="molecule type" value="Genomic_DNA"/>
</dbReference>
<sequence>MAYRLGVDVGGTFTDLLLLEEESGSFWRHKTPSTPADSSVGILNGVTAICEKAGITPADIETFLHGTTVATNAVLEGKGARVGLIVTRGYRQIMQIARSFVPGGLAGWIIWPKPEPLAALLDTFEIQGRLDARGNEIEAIDDADIRAQLEKLKAQGVEALTVSLMNAYLNGAHEKRVAELAAEIMPDIPVSLSHEVLPEMQEYERTLTTVANAAVRPVVGRYVRNLRSKLRESGMAGRLSLLRSDGGLMSSEMSEQHPVSLLMSGPAGGVTGALWVGKNAGIKNILTLDVGGTSTDVALIENLEARRVRTTEVGHLAVRASALDVKTVGAGGGSIAYVPELTKALRVGPQSAGAVPGPVAYGKGGTLPTVTDANVVLGYLPEALLGGTFKLDREGSIAAVQTIADALGIGLYEAARGIIDIVNENMFGALRMISVQQGYDPRDFALMGFGGAGPLHVNAVARLMGSWPAVSPVSPGVLCALGDATTRTRTETARSFSKRFVETNEAEVIAILEEMRAQVEKQLTDDGIPASEITAQFEIDVRYEGQAFEVPLSIDPETLRRDGLAGVEARFDEEHHRLFTFNMESPHELVNLRAVAMGATLDLPAADLPVGDGDPAQAKIRDHQIWLDGDFRPGAIYDRAKLEQGDVIPGPAIVIEMDSTTLIEGGCVATVDRVGNILINPAA</sequence>
<dbReference type="GO" id="GO:0006749">
    <property type="term" value="P:glutathione metabolic process"/>
    <property type="evidence" value="ECO:0007669"/>
    <property type="project" value="TreeGrafter"/>
</dbReference>
<dbReference type="Pfam" id="PF05378">
    <property type="entry name" value="Hydant_A_N"/>
    <property type="match status" value="1"/>
</dbReference>